<accession>A0A7C8PM75</accession>
<evidence type="ECO:0008006" key="3">
    <source>
        <dbReference type="Google" id="ProtNLM"/>
    </source>
</evidence>
<comment type="caution">
    <text evidence="1">The sequence shown here is derived from an EMBL/GenBank/DDBJ whole genome shotgun (WGS) entry which is preliminary data.</text>
</comment>
<evidence type="ECO:0000313" key="1">
    <source>
        <dbReference type="EMBL" id="KAF3164748.1"/>
    </source>
</evidence>
<dbReference type="EMBL" id="JAABOE010000111">
    <property type="protein sequence ID" value="KAF3164748.1"/>
    <property type="molecule type" value="Genomic_DNA"/>
</dbReference>
<proteinExistence type="predicted"/>
<name>A0A7C8PM75_ORBOL</name>
<reference evidence="1 2" key="1">
    <citation type="submission" date="2019-06" db="EMBL/GenBank/DDBJ databases">
        <authorList>
            <person name="Palmer J.M."/>
        </authorList>
    </citation>
    <scope>NUCLEOTIDE SEQUENCE [LARGE SCALE GENOMIC DNA]</scope>
    <source>
        <strain evidence="1 2">TWF788</strain>
    </source>
</reference>
<protein>
    <recommendedName>
        <fullName evidence="3">F-box domain-containing protein</fullName>
    </recommendedName>
</protein>
<organism evidence="1 2">
    <name type="scientific">Orbilia oligospora</name>
    <name type="common">Nematode-trapping fungus</name>
    <name type="synonym">Arthrobotrys oligospora</name>
    <dbReference type="NCBI Taxonomy" id="2813651"/>
    <lineage>
        <taxon>Eukaryota</taxon>
        <taxon>Fungi</taxon>
        <taxon>Dikarya</taxon>
        <taxon>Ascomycota</taxon>
        <taxon>Pezizomycotina</taxon>
        <taxon>Orbiliomycetes</taxon>
        <taxon>Orbiliales</taxon>
        <taxon>Orbiliaceae</taxon>
        <taxon>Orbilia</taxon>
    </lineage>
</organism>
<dbReference type="AlphaFoldDB" id="A0A7C8PM75"/>
<evidence type="ECO:0000313" key="2">
    <source>
        <dbReference type="Proteomes" id="UP000479691"/>
    </source>
</evidence>
<sequence>MPNKTVQACIQNREEFDGLTIIHSFPSDPDTTSESRVVTKTMDPTFKQWSVTDPSTIAPHIPYLPNEIIMMILESLKEDAETGNILDEPGAQEFILPLREVSRVWNALVLDIFLRHVHITTGFFPENFNPLYPVTAMRTLLHDHQGESYYEDDGYDEYDEYEDEPEEIAFEHIENELQILHRSDYFLNLHPESLYGIRTITIDISCTTGDIDPANARTWHRDFVLAMMNCISLEKITIRAHGMSRLDSPDNGLDALFAAWNWAATEEQGENTREGGENADGNTDQRVLYGENGGCAGSELTREKMVQRPPGAIFQRLKELVIEGYTDATAFSDSGFSDLLSFIIRHRTTLETIKFENIGAKDHAIRANSSVDAEEDGDAKEAFKFWNKFRKTVLRNCPKVNVLDLKMVSYTIMREGPLKFTTTHAQNVQVLDHSIIHTDDWPYEIEVRMSYVQRFNSLTGYQVHHTCGCRCSTFVDPKDGEGIDLVADRHRFAHVEMDLKDE</sequence>
<gene>
    <name evidence="1" type="ORF">TWF788_001081</name>
</gene>
<dbReference type="Proteomes" id="UP000479691">
    <property type="component" value="Unassembled WGS sequence"/>
</dbReference>